<name>A0AAQ3K6R1_9LILI</name>
<proteinExistence type="predicted"/>
<dbReference type="Proteomes" id="UP001327560">
    <property type="component" value="Chromosome 3"/>
</dbReference>
<gene>
    <name evidence="2" type="ORF">Cni_G10913</name>
</gene>
<evidence type="ECO:0000256" key="1">
    <source>
        <dbReference type="SAM" id="Phobius"/>
    </source>
</evidence>
<feature type="transmembrane region" description="Helical" evidence="1">
    <location>
        <begin position="20"/>
        <end position="41"/>
    </location>
</feature>
<sequence>MGLGFFFPTVYSVRKQESFYLVLPLCVLRLLLLCWVMYLMFWPREKLFDGFEESAGNSLPQFLVADYGGLERILCFRFLFCRMTLFLALDSRKIEWVDSTL</sequence>
<dbReference type="AlphaFoldDB" id="A0AAQ3K6R1"/>
<keyword evidence="1" id="KW-1133">Transmembrane helix</keyword>
<keyword evidence="1" id="KW-0472">Membrane</keyword>
<reference evidence="2 3" key="1">
    <citation type="submission" date="2023-10" db="EMBL/GenBank/DDBJ databases">
        <title>Chromosome-scale genome assembly provides insights into flower coloration mechanisms of Canna indica.</title>
        <authorList>
            <person name="Li C."/>
        </authorList>
    </citation>
    <scope>NUCLEOTIDE SEQUENCE [LARGE SCALE GENOMIC DNA]</scope>
    <source>
        <tissue evidence="2">Flower</tissue>
    </source>
</reference>
<protein>
    <submittedName>
        <fullName evidence="2">Uncharacterized protein</fullName>
    </submittedName>
</protein>
<organism evidence="2 3">
    <name type="scientific">Canna indica</name>
    <name type="common">Indian-shot</name>
    <dbReference type="NCBI Taxonomy" id="4628"/>
    <lineage>
        <taxon>Eukaryota</taxon>
        <taxon>Viridiplantae</taxon>
        <taxon>Streptophyta</taxon>
        <taxon>Embryophyta</taxon>
        <taxon>Tracheophyta</taxon>
        <taxon>Spermatophyta</taxon>
        <taxon>Magnoliopsida</taxon>
        <taxon>Liliopsida</taxon>
        <taxon>Zingiberales</taxon>
        <taxon>Cannaceae</taxon>
        <taxon>Canna</taxon>
    </lineage>
</organism>
<keyword evidence="1" id="KW-0812">Transmembrane</keyword>
<evidence type="ECO:0000313" key="2">
    <source>
        <dbReference type="EMBL" id="WOL02194.1"/>
    </source>
</evidence>
<dbReference type="EMBL" id="CP136892">
    <property type="protein sequence ID" value="WOL02194.1"/>
    <property type="molecule type" value="Genomic_DNA"/>
</dbReference>
<accession>A0AAQ3K6R1</accession>
<keyword evidence="3" id="KW-1185">Reference proteome</keyword>
<evidence type="ECO:0000313" key="3">
    <source>
        <dbReference type="Proteomes" id="UP001327560"/>
    </source>
</evidence>